<dbReference type="PANTHER" id="PTHR37611">
    <property type="entry name" value="VIRUS-SPECIFIC-SIGNALING-PATHWAY REGULATED PROTEIN-RELATED"/>
    <property type="match status" value="1"/>
</dbReference>
<dbReference type="EMBL" id="JAWXYG010000013">
    <property type="protein sequence ID" value="KAK4256011.1"/>
    <property type="molecule type" value="Genomic_DNA"/>
</dbReference>
<name>A0AAE1IRA1_9FABA</name>
<keyword evidence="2" id="KW-1185">Reference proteome</keyword>
<protein>
    <submittedName>
        <fullName evidence="1">Uncharacterized protein</fullName>
    </submittedName>
</protein>
<dbReference type="AlphaFoldDB" id="A0AAE1IRA1"/>
<sequence>MAASSFSSMPEGVCEGIEFSYETNKILLMALMEETQDDHQYCAHDDRLISMIQSLEAEISSTTGSGDSYQSYDMEVGQVDDQDCSTSSSILFNADDWDDMEVVSASSSFDEETMMSAWSLCAAGGDDSTADYYNSSESYYGGLLENYLPQEATDHVVF</sequence>
<gene>
    <name evidence="1" type="ORF">QN277_008932</name>
</gene>
<dbReference type="Proteomes" id="UP001293593">
    <property type="component" value="Unassembled WGS sequence"/>
</dbReference>
<evidence type="ECO:0000313" key="1">
    <source>
        <dbReference type="EMBL" id="KAK4256011.1"/>
    </source>
</evidence>
<accession>A0AAE1IRA1</accession>
<reference evidence="1" key="1">
    <citation type="submission" date="2023-10" db="EMBL/GenBank/DDBJ databases">
        <title>Chromosome-level genome of the transformable northern wattle, Acacia crassicarpa.</title>
        <authorList>
            <person name="Massaro I."/>
            <person name="Sinha N.R."/>
            <person name="Poethig S."/>
            <person name="Leichty A.R."/>
        </authorList>
    </citation>
    <scope>NUCLEOTIDE SEQUENCE</scope>
    <source>
        <strain evidence="1">Acra3RX</strain>
        <tissue evidence="1">Leaf</tissue>
    </source>
</reference>
<evidence type="ECO:0000313" key="2">
    <source>
        <dbReference type="Proteomes" id="UP001293593"/>
    </source>
</evidence>
<organism evidence="1 2">
    <name type="scientific">Acacia crassicarpa</name>
    <name type="common">northern wattle</name>
    <dbReference type="NCBI Taxonomy" id="499986"/>
    <lineage>
        <taxon>Eukaryota</taxon>
        <taxon>Viridiplantae</taxon>
        <taxon>Streptophyta</taxon>
        <taxon>Embryophyta</taxon>
        <taxon>Tracheophyta</taxon>
        <taxon>Spermatophyta</taxon>
        <taxon>Magnoliopsida</taxon>
        <taxon>eudicotyledons</taxon>
        <taxon>Gunneridae</taxon>
        <taxon>Pentapetalae</taxon>
        <taxon>rosids</taxon>
        <taxon>fabids</taxon>
        <taxon>Fabales</taxon>
        <taxon>Fabaceae</taxon>
        <taxon>Caesalpinioideae</taxon>
        <taxon>mimosoid clade</taxon>
        <taxon>Acacieae</taxon>
        <taxon>Acacia</taxon>
    </lineage>
</organism>
<comment type="caution">
    <text evidence="1">The sequence shown here is derived from an EMBL/GenBank/DDBJ whole genome shotgun (WGS) entry which is preliminary data.</text>
</comment>
<dbReference type="PANTHER" id="PTHR37611:SF4">
    <property type="entry name" value="OS06G0538400 PROTEIN"/>
    <property type="match status" value="1"/>
</dbReference>
<proteinExistence type="predicted"/>